<accession>A0A917SM30</accession>
<evidence type="ECO:0000313" key="2">
    <source>
        <dbReference type="Proteomes" id="UP000649829"/>
    </source>
</evidence>
<dbReference type="EMBL" id="BMLF01000001">
    <property type="protein sequence ID" value="GGL87716.1"/>
    <property type="molecule type" value="Genomic_DNA"/>
</dbReference>
<dbReference type="Proteomes" id="UP000649829">
    <property type="component" value="Unassembled WGS sequence"/>
</dbReference>
<name>A0A917SM30_9RHOB</name>
<dbReference type="InterPro" id="IPR025187">
    <property type="entry name" value="DUF4112"/>
</dbReference>
<protein>
    <submittedName>
        <fullName evidence="1">Membrane protein</fullName>
    </submittedName>
</protein>
<dbReference type="PANTHER" id="PTHR35519">
    <property type="entry name" value="MEMBRANE PROTEINS"/>
    <property type="match status" value="1"/>
</dbReference>
<organism evidence="1 2">
    <name type="scientific">Pseudooceanicola nanhaiensis</name>
    <dbReference type="NCBI Taxonomy" id="375761"/>
    <lineage>
        <taxon>Bacteria</taxon>
        <taxon>Pseudomonadati</taxon>
        <taxon>Pseudomonadota</taxon>
        <taxon>Alphaproteobacteria</taxon>
        <taxon>Rhodobacterales</taxon>
        <taxon>Paracoccaceae</taxon>
        <taxon>Pseudooceanicola</taxon>
    </lineage>
</organism>
<keyword evidence="2" id="KW-1185">Reference proteome</keyword>
<dbReference type="AlphaFoldDB" id="A0A917SM30"/>
<reference evidence="1" key="1">
    <citation type="journal article" date="2014" name="Int. J. Syst. Evol. Microbiol.">
        <title>Complete genome sequence of Corynebacterium casei LMG S-19264T (=DSM 44701T), isolated from a smear-ripened cheese.</title>
        <authorList>
            <consortium name="US DOE Joint Genome Institute (JGI-PGF)"/>
            <person name="Walter F."/>
            <person name="Albersmeier A."/>
            <person name="Kalinowski J."/>
            <person name="Ruckert C."/>
        </authorList>
    </citation>
    <scope>NUCLEOTIDE SEQUENCE</scope>
    <source>
        <strain evidence="1">CGMCC 1.6293</strain>
    </source>
</reference>
<evidence type="ECO:0000313" key="1">
    <source>
        <dbReference type="EMBL" id="GGL87716.1"/>
    </source>
</evidence>
<reference evidence="1" key="2">
    <citation type="submission" date="2020-09" db="EMBL/GenBank/DDBJ databases">
        <authorList>
            <person name="Sun Q."/>
            <person name="Zhou Y."/>
        </authorList>
    </citation>
    <scope>NUCLEOTIDE SEQUENCE</scope>
    <source>
        <strain evidence="1">CGMCC 1.6293</strain>
    </source>
</reference>
<dbReference type="Pfam" id="PF13430">
    <property type="entry name" value="DUF4112"/>
    <property type="match status" value="1"/>
</dbReference>
<dbReference type="PANTHER" id="PTHR35519:SF2">
    <property type="entry name" value="PH DOMAIN PROTEIN"/>
    <property type="match status" value="1"/>
</dbReference>
<proteinExistence type="predicted"/>
<sequence length="138" mass="15001">MADTAYNDTGRRTHRDSKSAAAELDRLEWLARNMDAAFRLPIIGTRIGWDGVLGLIPGVGDVATLGPGLYILYRAHKLGASRATLSRMAANMGVDFVVGSIPLLGDLFDMGFKSNLRNVRLLRQHLDFPQGHAPKTAA</sequence>
<gene>
    <name evidence="1" type="ORF">GCM10011534_07150</name>
</gene>
<comment type="caution">
    <text evidence="1">The sequence shown here is derived from an EMBL/GenBank/DDBJ whole genome shotgun (WGS) entry which is preliminary data.</text>
</comment>
<dbReference type="RefSeq" id="WP_084178293.1">
    <property type="nucleotide sequence ID" value="NZ_BMLF01000001.1"/>
</dbReference>